<dbReference type="PANTHER" id="PTHR24221:SF654">
    <property type="entry name" value="ATP-BINDING CASSETTE SUB-FAMILY B MEMBER 6"/>
    <property type="match status" value="1"/>
</dbReference>
<dbReference type="PROSITE" id="PS50893">
    <property type="entry name" value="ABC_TRANSPORTER_2"/>
    <property type="match status" value="1"/>
</dbReference>
<protein>
    <submittedName>
        <fullName evidence="10">ATP-binding cassette domain-containing protein</fullName>
    </submittedName>
</protein>
<dbReference type="InterPro" id="IPR039421">
    <property type="entry name" value="Type_1_exporter"/>
</dbReference>
<dbReference type="InterPro" id="IPR011527">
    <property type="entry name" value="ABC1_TM_dom"/>
</dbReference>
<feature type="transmembrane region" description="Helical" evidence="7">
    <location>
        <begin position="248"/>
        <end position="264"/>
    </location>
</feature>
<dbReference type="Gene3D" id="1.20.1560.10">
    <property type="entry name" value="ABC transporter type 1, transmembrane domain"/>
    <property type="match status" value="1"/>
</dbReference>
<keyword evidence="4 10" id="KW-0067">ATP-binding</keyword>
<comment type="subcellular location">
    <subcellularLocation>
        <location evidence="1">Cell membrane</location>
        <topology evidence="1">Multi-pass membrane protein</topology>
    </subcellularLocation>
</comment>
<dbReference type="OrthoDB" id="6989753at2"/>
<accession>A0A4Z0AUW6</accession>
<evidence type="ECO:0000313" key="10">
    <source>
        <dbReference type="EMBL" id="TFY90485.1"/>
    </source>
</evidence>
<evidence type="ECO:0000256" key="7">
    <source>
        <dbReference type="SAM" id="Phobius"/>
    </source>
</evidence>
<evidence type="ECO:0000259" key="9">
    <source>
        <dbReference type="PROSITE" id="PS50929"/>
    </source>
</evidence>
<evidence type="ECO:0000313" key="11">
    <source>
        <dbReference type="Proteomes" id="UP000297391"/>
    </source>
</evidence>
<dbReference type="InterPro" id="IPR027417">
    <property type="entry name" value="P-loop_NTPase"/>
</dbReference>
<feature type="transmembrane region" description="Helical" evidence="7">
    <location>
        <begin position="15"/>
        <end position="36"/>
    </location>
</feature>
<evidence type="ECO:0000256" key="3">
    <source>
        <dbReference type="ARBA" id="ARBA00022741"/>
    </source>
</evidence>
<keyword evidence="6 7" id="KW-0472">Membrane</keyword>
<evidence type="ECO:0000256" key="2">
    <source>
        <dbReference type="ARBA" id="ARBA00022692"/>
    </source>
</evidence>
<evidence type="ECO:0000256" key="1">
    <source>
        <dbReference type="ARBA" id="ARBA00004651"/>
    </source>
</evidence>
<dbReference type="GO" id="GO:0016887">
    <property type="term" value="F:ATP hydrolysis activity"/>
    <property type="evidence" value="ECO:0007669"/>
    <property type="project" value="InterPro"/>
</dbReference>
<dbReference type="Pfam" id="PF00005">
    <property type="entry name" value="ABC_tran"/>
    <property type="match status" value="1"/>
</dbReference>
<feature type="domain" description="ABC transporter" evidence="8">
    <location>
        <begin position="338"/>
        <end position="564"/>
    </location>
</feature>
<keyword evidence="5 7" id="KW-1133">Transmembrane helix</keyword>
<sequence length="568" mass="62517">MLTLIKKAFTNHAKLLIATVVTTIALKLLVLAPPLLLGRLVDTLSSNASFSKTTLLSLVAAFILAGCVQTIANPLQTYLLSRLVQRILMEASIGWIGQLLRKEFDIFNSWRIGHFIKSVERGLTAHEKLLTFFITTALPLCLEFLVTAGAFLMMGGVEIFLILNGLAVSYALVTYHIIRWRRKHLDAVNAQEDELSGILFNTLNAGKTIKLENAEHSACHPLNLAFKHYADTAITVARSGGYLSGAKIFFLSLSTGALLGWGVFDQLSVTPSISVGQLVAIFSIASSYLINITTLIDGYRALDQFLADQRRLKYLLQSPNFNAKERNATLPTRSNFTLTLGPCSLMDNDAHRITVGKTLAFTQHQSVAITGPSGSGKSTLLELLAGLNQQLRSQLYINDLAVSALDARIHLNCLRYCPQSPQFLEGIFDHSVLFGTDRSEDLQLAIRTLNLETLIASRSLSEKAGNVSGGEAKRLSLLRLINRPGNFNLFDEPSASIEQTLAGPVWDLLFKIFANRGLICVTHDLRNLERFDRVIVMQEGKIVDDGPWHVLVGKPAIKALLEVLQPKE</sequence>
<dbReference type="GO" id="GO:0005886">
    <property type="term" value="C:plasma membrane"/>
    <property type="evidence" value="ECO:0007669"/>
    <property type="project" value="UniProtKB-SubCell"/>
</dbReference>
<dbReference type="AlphaFoldDB" id="A0A4Z0AUW6"/>
<dbReference type="PROSITE" id="PS00211">
    <property type="entry name" value="ABC_TRANSPORTER_1"/>
    <property type="match status" value="1"/>
</dbReference>
<feature type="domain" description="ABC transmembrane type-1" evidence="9">
    <location>
        <begin position="17"/>
        <end position="304"/>
    </location>
</feature>
<gene>
    <name evidence="10" type="ORF">DYL59_08060</name>
</gene>
<dbReference type="InterPro" id="IPR003439">
    <property type="entry name" value="ABC_transporter-like_ATP-bd"/>
</dbReference>
<keyword evidence="3" id="KW-0547">Nucleotide-binding</keyword>
<comment type="caution">
    <text evidence="10">The sequence shown here is derived from an EMBL/GenBank/DDBJ whole genome shotgun (WGS) entry which is preliminary data.</text>
</comment>
<evidence type="ECO:0000256" key="4">
    <source>
        <dbReference type="ARBA" id="ARBA00022840"/>
    </source>
</evidence>
<dbReference type="RefSeq" id="WP_135288694.1">
    <property type="nucleotide sequence ID" value="NZ_QUZU01000007.1"/>
</dbReference>
<dbReference type="SUPFAM" id="SSF52540">
    <property type="entry name" value="P-loop containing nucleoside triphosphate hydrolases"/>
    <property type="match status" value="1"/>
</dbReference>
<dbReference type="InterPro" id="IPR017871">
    <property type="entry name" value="ABC_transporter-like_CS"/>
</dbReference>
<dbReference type="SMART" id="SM00382">
    <property type="entry name" value="AAA"/>
    <property type="match status" value="1"/>
</dbReference>
<dbReference type="Proteomes" id="UP000297391">
    <property type="component" value="Unassembled WGS sequence"/>
</dbReference>
<organism evidence="10 11">
    <name type="scientific">Pseudomonas kairouanensis</name>
    <dbReference type="NCBI Taxonomy" id="2293832"/>
    <lineage>
        <taxon>Bacteria</taxon>
        <taxon>Pseudomonadati</taxon>
        <taxon>Pseudomonadota</taxon>
        <taxon>Gammaproteobacteria</taxon>
        <taxon>Pseudomonadales</taxon>
        <taxon>Pseudomonadaceae</taxon>
        <taxon>Pseudomonas</taxon>
    </lineage>
</organism>
<feature type="transmembrane region" description="Helical" evidence="7">
    <location>
        <begin position="276"/>
        <end position="296"/>
    </location>
</feature>
<dbReference type="Gene3D" id="3.40.50.300">
    <property type="entry name" value="P-loop containing nucleotide triphosphate hydrolases"/>
    <property type="match status" value="1"/>
</dbReference>
<feature type="transmembrane region" description="Helical" evidence="7">
    <location>
        <begin position="129"/>
        <end position="153"/>
    </location>
</feature>
<dbReference type="GO" id="GO:0034040">
    <property type="term" value="F:ATPase-coupled lipid transmembrane transporter activity"/>
    <property type="evidence" value="ECO:0007669"/>
    <property type="project" value="TreeGrafter"/>
</dbReference>
<dbReference type="PROSITE" id="PS50929">
    <property type="entry name" value="ABC_TM1F"/>
    <property type="match status" value="1"/>
</dbReference>
<name>A0A4Z0AUW6_9PSED</name>
<evidence type="ECO:0000256" key="5">
    <source>
        <dbReference type="ARBA" id="ARBA00022989"/>
    </source>
</evidence>
<feature type="transmembrane region" description="Helical" evidence="7">
    <location>
        <begin position="159"/>
        <end position="178"/>
    </location>
</feature>
<evidence type="ECO:0000259" key="8">
    <source>
        <dbReference type="PROSITE" id="PS50893"/>
    </source>
</evidence>
<keyword evidence="11" id="KW-1185">Reference proteome</keyword>
<keyword evidence="2 7" id="KW-0812">Transmembrane</keyword>
<proteinExistence type="predicted"/>
<dbReference type="EMBL" id="QUZU01000007">
    <property type="protein sequence ID" value="TFY90485.1"/>
    <property type="molecule type" value="Genomic_DNA"/>
</dbReference>
<dbReference type="GO" id="GO:0140359">
    <property type="term" value="F:ABC-type transporter activity"/>
    <property type="evidence" value="ECO:0007669"/>
    <property type="project" value="InterPro"/>
</dbReference>
<feature type="transmembrane region" description="Helical" evidence="7">
    <location>
        <begin position="56"/>
        <end position="80"/>
    </location>
</feature>
<dbReference type="InterPro" id="IPR003593">
    <property type="entry name" value="AAA+_ATPase"/>
</dbReference>
<dbReference type="PANTHER" id="PTHR24221">
    <property type="entry name" value="ATP-BINDING CASSETTE SUB-FAMILY B"/>
    <property type="match status" value="1"/>
</dbReference>
<dbReference type="SUPFAM" id="SSF90123">
    <property type="entry name" value="ABC transporter transmembrane region"/>
    <property type="match status" value="1"/>
</dbReference>
<dbReference type="InterPro" id="IPR036640">
    <property type="entry name" value="ABC1_TM_sf"/>
</dbReference>
<reference evidence="10 11" key="1">
    <citation type="journal article" date="2019" name="Syst. Appl. Microbiol.">
        <title>New species of pathogenic Pseudomonas isolated from citrus in Tunisia: Proposal of Pseudomonas kairouanensis sp. nov. and Pseudomonas nabeulensis sp. nov.</title>
        <authorList>
            <person name="Oueslati M."/>
            <person name="Mulet M."/>
            <person name="Gomila M."/>
            <person name="Berge O."/>
            <person name="Hajlaoui M.R."/>
            <person name="Lalucat J."/>
            <person name="Sadfi-Zouaoui N."/>
            <person name="Garcia-Valdes E."/>
        </authorList>
    </citation>
    <scope>NUCLEOTIDE SEQUENCE [LARGE SCALE GENOMIC DNA]</scope>
    <source>
        <strain evidence="10 11">KC12</strain>
    </source>
</reference>
<dbReference type="Pfam" id="PF00664">
    <property type="entry name" value="ABC_membrane"/>
    <property type="match status" value="1"/>
</dbReference>
<dbReference type="GO" id="GO:0005524">
    <property type="term" value="F:ATP binding"/>
    <property type="evidence" value="ECO:0007669"/>
    <property type="project" value="UniProtKB-KW"/>
</dbReference>
<evidence type="ECO:0000256" key="6">
    <source>
        <dbReference type="ARBA" id="ARBA00023136"/>
    </source>
</evidence>